<organism evidence="1 2">
    <name type="scientific">Plectosphaerella cucumerina</name>
    <dbReference type="NCBI Taxonomy" id="40658"/>
    <lineage>
        <taxon>Eukaryota</taxon>
        <taxon>Fungi</taxon>
        <taxon>Dikarya</taxon>
        <taxon>Ascomycota</taxon>
        <taxon>Pezizomycotina</taxon>
        <taxon>Sordariomycetes</taxon>
        <taxon>Hypocreomycetidae</taxon>
        <taxon>Glomerellales</taxon>
        <taxon>Plectosphaerellaceae</taxon>
        <taxon>Plectosphaerella</taxon>
    </lineage>
</organism>
<dbReference type="Proteomes" id="UP000813385">
    <property type="component" value="Unassembled WGS sequence"/>
</dbReference>
<gene>
    <name evidence="1" type="ORF">B0T11DRAFT_290689</name>
</gene>
<sequence>MVIFMFYGMYSMAMHGFCIEFPTLAQLPVWTSPESWKSENAHLGELRKDKDNRTLSYEAYTRSWAESPPSTLDTFDKFLIVPCKGLESMAGYDLQCP</sequence>
<accession>A0A8K0X0E4</accession>
<comment type="caution">
    <text evidence="1">The sequence shown here is derived from an EMBL/GenBank/DDBJ whole genome shotgun (WGS) entry which is preliminary data.</text>
</comment>
<evidence type="ECO:0000313" key="2">
    <source>
        <dbReference type="Proteomes" id="UP000813385"/>
    </source>
</evidence>
<evidence type="ECO:0000313" key="1">
    <source>
        <dbReference type="EMBL" id="KAH7350164.1"/>
    </source>
</evidence>
<dbReference type="EMBL" id="JAGPXD010000006">
    <property type="protein sequence ID" value="KAH7350164.1"/>
    <property type="molecule type" value="Genomic_DNA"/>
</dbReference>
<protein>
    <submittedName>
        <fullName evidence="1">Uncharacterized protein</fullName>
    </submittedName>
</protein>
<name>A0A8K0X0E4_9PEZI</name>
<proteinExistence type="predicted"/>
<dbReference type="AlphaFoldDB" id="A0A8K0X0E4"/>
<dbReference type="OrthoDB" id="4216928at2759"/>
<reference evidence="1" key="1">
    <citation type="journal article" date="2021" name="Nat. Commun.">
        <title>Genetic determinants of endophytism in the Arabidopsis root mycobiome.</title>
        <authorList>
            <person name="Mesny F."/>
            <person name="Miyauchi S."/>
            <person name="Thiergart T."/>
            <person name="Pickel B."/>
            <person name="Atanasova L."/>
            <person name="Karlsson M."/>
            <person name="Huettel B."/>
            <person name="Barry K.W."/>
            <person name="Haridas S."/>
            <person name="Chen C."/>
            <person name="Bauer D."/>
            <person name="Andreopoulos W."/>
            <person name="Pangilinan J."/>
            <person name="LaButti K."/>
            <person name="Riley R."/>
            <person name="Lipzen A."/>
            <person name="Clum A."/>
            <person name="Drula E."/>
            <person name="Henrissat B."/>
            <person name="Kohler A."/>
            <person name="Grigoriev I.V."/>
            <person name="Martin F.M."/>
            <person name="Hacquard S."/>
        </authorList>
    </citation>
    <scope>NUCLEOTIDE SEQUENCE</scope>
    <source>
        <strain evidence="1">MPI-CAGE-AT-0016</strain>
    </source>
</reference>
<keyword evidence="2" id="KW-1185">Reference proteome</keyword>